<feature type="transmembrane region" description="Helical" evidence="1">
    <location>
        <begin position="12"/>
        <end position="36"/>
    </location>
</feature>
<organism evidence="2 3">
    <name type="scientific">Prescottella agglutinans</name>
    <dbReference type="NCBI Taxonomy" id="1644129"/>
    <lineage>
        <taxon>Bacteria</taxon>
        <taxon>Bacillati</taxon>
        <taxon>Actinomycetota</taxon>
        <taxon>Actinomycetes</taxon>
        <taxon>Mycobacteriales</taxon>
        <taxon>Nocardiaceae</taxon>
        <taxon>Prescottella</taxon>
    </lineage>
</organism>
<comment type="caution">
    <text evidence="2">The sequence shown here is derived from an EMBL/GenBank/DDBJ whole genome shotgun (WGS) entry which is preliminary data.</text>
</comment>
<evidence type="ECO:0000313" key="3">
    <source>
        <dbReference type="Proteomes" id="UP001160334"/>
    </source>
</evidence>
<sequence length="75" mass="7877">MPAIRHTDQLKIAAVCFAGALVNAALAPIALMLFAIVPPLGIIPLAITAALTPILLCTSIGFLIRWALLTRRTAT</sequence>
<keyword evidence="1" id="KW-0812">Transmembrane</keyword>
<evidence type="ECO:0000256" key="1">
    <source>
        <dbReference type="SAM" id="Phobius"/>
    </source>
</evidence>
<protein>
    <submittedName>
        <fullName evidence="2">Fumarate reductase subunit D</fullName>
    </submittedName>
</protein>
<evidence type="ECO:0000313" key="2">
    <source>
        <dbReference type="EMBL" id="MDH6281136.1"/>
    </source>
</evidence>
<proteinExistence type="predicted"/>
<dbReference type="Proteomes" id="UP001160334">
    <property type="component" value="Unassembled WGS sequence"/>
</dbReference>
<reference evidence="2 3" key="1">
    <citation type="submission" date="2023-04" db="EMBL/GenBank/DDBJ databases">
        <title>Forest soil microbial communities from Buena Vista Peninsula, Colon Province, Panama.</title>
        <authorList>
            <person name="Bouskill N."/>
        </authorList>
    </citation>
    <scope>NUCLEOTIDE SEQUENCE [LARGE SCALE GENOMIC DNA]</scope>
    <source>
        <strain evidence="2 3">CFH S0262</strain>
    </source>
</reference>
<gene>
    <name evidence="2" type="ORF">M2280_002356</name>
</gene>
<keyword evidence="3" id="KW-1185">Reference proteome</keyword>
<dbReference type="RefSeq" id="WP_280760470.1">
    <property type="nucleotide sequence ID" value="NZ_JARXVC010000005.1"/>
</dbReference>
<dbReference type="EMBL" id="JARXVC010000005">
    <property type="protein sequence ID" value="MDH6281136.1"/>
    <property type="molecule type" value="Genomic_DNA"/>
</dbReference>
<name>A0ABT6MBG9_9NOCA</name>
<feature type="transmembrane region" description="Helical" evidence="1">
    <location>
        <begin position="42"/>
        <end position="68"/>
    </location>
</feature>
<keyword evidence="1" id="KW-0472">Membrane</keyword>
<keyword evidence="1" id="KW-1133">Transmembrane helix</keyword>
<accession>A0ABT6MBG9</accession>